<evidence type="ECO:0000313" key="2">
    <source>
        <dbReference type="EMBL" id="QJA98761.1"/>
    </source>
</evidence>
<evidence type="ECO:0000256" key="1">
    <source>
        <dbReference type="SAM" id="MobiDB-lite"/>
    </source>
</evidence>
<accession>A0A6M3M112</accession>
<gene>
    <name evidence="2" type="ORF">MM171A01607_0008</name>
</gene>
<protein>
    <submittedName>
        <fullName evidence="2">Putative tail protein</fullName>
    </submittedName>
</protein>
<organism evidence="2">
    <name type="scientific">viral metagenome</name>
    <dbReference type="NCBI Taxonomy" id="1070528"/>
    <lineage>
        <taxon>unclassified sequences</taxon>
        <taxon>metagenomes</taxon>
        <taxon>organismal metagenomes</taxon>
    </lineage>
</organism>
<proteinExistence type="predicted"/>
<feature type="region of interest" description="Disordered" evidence="1">
    <location>
        <begin position="498"/>
        <end position="522"/>
    </location>
</feature>
<dbReference type="AlphaFoldDB" id="A0A6M3M112"/>
<reference evidence="2" key="1">
    <citation type="submission" date="2020-03" db="EMBL/GenBank/DDBJ databases">
        <title>The deep terrestrial virosphere.</title>
        <authorList>
            <person name="Holmfeldt K."/>
            <person name="Nilsson E."/>
            <person name="Simone D."/>
            <person name="Lopez-Fernandez M."/>
            <person name="Wu X."/>
            <person name="de Brujin I."/>
            <person name="Lundin D."/>
            <person name="Andersson A."/>
            <person name="Bertilsson S."/>
            <person name="Dopson M."/>
        </authorList>
    </citation>
    <scope>NUCLEOTIDE SEQUENCE</scope>
    <source>
        <strain evidence="2">MM171A01607</strain>
    </source>
</reference>
<sequence length="568" mass="61115">MGSENWFTFRFTPAGLLRGAGGMLRSGRLDDALIVRIAGDDASLQQALKRSQQGITQASGAINRELNSVDRELGRVGQAGTRLTGVLKGIGAGLSIAAFRSFTTGALQAADAIGKAADRIGLGIEAYQEIRYAADLAGVSSEQLEEAMAQLQRRLAEGKLPYANTEQAIAGIADRLASTSDATEQARIVNDAFGESGRRLIPMLKDGSAGLAALRKEARDLNLVLDTQTVRSAEKLNDELSRLNQVIQANLAAGLLRGLTEESQSLADIYKNKTFQDGLKGVGNLIAAIAKDATDGVTSLGALLKLIDDPTWANAESVFNSIGAVSLVRRTAQGLGMAERDVKPADVAGGIDDDLNRFLPSTKKVASGQDEITSAAQKVIEALRLQQDQLKRTARDQTIYNQLQRAGVDINTKAGQQIAAIAGALYDQEEARRQVTEATKAEQEVLDRAAQITRDVESETETFARTQEELNKLLEGGYLTLETYNRALQDADPAYKEAQEAAKRYSEEAKRASQDATRAAERQAEEMERLAMEPFKNALAGIQRSASAIPSEIARHPETIAIYREAIA</sequence>
<dbReference type="EMBL" id="MT143606">
    <property type="protein sequence ID" value="QJA98761.1"/>
    <property type="molecule type" value="Genomic_DNA"/>
</dbReference>
<name>A0A6M3M112_9ZZZZ</name>